<proteinExistence type="predicted"/>
<dbReference type="EMBL" id="JAAVLN010000003">
    <property type="protein sequence ID" value="NKC05150.1"/>
    <property type="molecule type" value="Genomic_DNA"/>
</dbReference>
<sequence>MIKAAKDAFVAFVFAILAFNEETDHRLAETPQLQRSALRPIRPISEYGPRVVKLASFRARFDLIGSDLRSKSLNQKAACVCEKMVIFEYRSGAYSRYVSTGMEKNRHLQPHRATFGTGSKASF</sequence>
<reference evidence="1 2" key="1">
    <citation type="submission" date="2020-03" db="EMBL/GenBank/DDBJ databases">
        <title>Whole genome sequencing of clinical and environmental type strains of Ochrobactrum.</title>
        <authorList>
            <person name="Dharne M."/>
        </authorList>
    </citation>
    <scope>NUCLEOTIDE SEQUENCE [LARGE SCALE GENOMIC DNA]</scope>
    <source>
        <strain evidence="1 2">CIP 109452</strain>
    </source>
</reference>
<comment type="caution">
    <text evidence="1">The sequence shown here is derived from an EMBL/GenBank/DDBJ whole genome shotgun (WGS) entry which is preliminary data.</text>
</comment>
<organism evidence="1 2">
    <name type="scientific">Brucella haematophila</name>
    <dbReference type="NCBI Taxonomy" id="419474"/>
    <lineage>
        <taxon>Bacteria</taxon>
        <taxon>Pseudomonadati</taxon>
        <taxon>Pseudomonadota</taxon>
        <taxon>Alphaproteobacteria</taxon>
        <taxon>Hyphomicrobiales</taxon>
        <taxon>Brucellaceae</taxon>
        <taxon>Brucella/Ochrobactrum group</taxon>
        <taxon>Brucella</taxon>
    </lineage>
</organism>
<dbReference type="Proteomes" id="UP000704467">
    <property type="component" value="Unassembled WGS sequence"/>
</dbReference>
<name>A0ABX1DWL0_9HYPH</name>
<evidence type="ECO:0000313" key="2">
    <source>
        <dbReference type="Proteomes" id="UP000704467"/>
    </source>
</evidence>
<protein>
    <submittedName>
        <fullName evidence="1">Uncharacterized protein</fullName>
    </submittedName>
</protein>
<evidence type="ECO:0000313" key="1">
    <source>
        <dbReference type="EMBL" id="NKC05150.1"/>
    </source>
</evidence>
<gene>
    <name evidence="1" type="ORF">HED55_24210</name>
</gene>
<accession>A0ABX1DWL0</accession>
<keyword evidence="2" id="KW-1185">Reference proteome</keyword>